<dbReference type="InterPro" id="IPR010064">
    <property type="entry name" value="HK97-gp10_tail"/>
</dbReference>
<geneLocation type="plasmid" evidence="1 2">
    <name>unnamed1</name>
</geneLocation>
<dbReference type="Proteomes" id="UP000298631">
    <property type="component" value="Plasmid unnamed1"/>
</dbReference>
<evidence type="ECO:0000313" key="2">
    <source>
        <dbReference type="Proteomes" id="UP000298631"/>
    </source>
</evidence>
<evidence type="ECO:0008006" key="3">
    <source>
        <dbReference type="Google" id="ProtNLM"/>
    </source>
</evidence>
<dbReference type="NCBIfam" id="TIGR01725">
    <property type="entry name" value="phge_HK97_gp10"/>
    <property type="match status" value="1"/>
</dbReference>
<protein>
    <recommendedName>
        <fullName evidence="3">HK97 gp10 family phage protein</fullName>
    </recommendedName>
</protein>
<dbReference type="AlphaFoldDB" id="A0A4P8EJS5"/>
<name>A0A4P8EJS5_9RHOB</name>
<proteinExistence type="predicted"/>
<reference evidence="1 2" key="1">
    <citation type="submission" date="2019-05" db="EMBL/GenBank/DDBJ databases">
        <title>Pseudorhodobacter turbinis sp. nov., isolated from the gut of the Korean turban shell.</title>
        <authorList>
            <person name="Jeong Y.-S."/>
            <person name="Kang W.-R."/>
            <person name="Bae J.-W."/>
        </authorList>
    </citation>
    <scope>NUCLEOTIDE SEQUENCE [LARGE SCALE GENOMIC DNA]</scope>
    <source>
        <strain evidence="1 2">S12M18</strain>
        <plasmid evidence="1 2">unnamed1</plasmid>
    </source>
</reference>
<gene>
    <name evidence="1" type="ORF">EOK75_17150</name>
</gene>
<dbReference type="EMBL" id="CP039965">
    <property type="protein sequence ID" value="QCO57441.1"/>
    <property type="molecule type" value="Genomic_DNA"/>
</dbReference>
<organism evidence="1 2">
    <name type="scientific">Pseudorhodobacter turbinis</name>
    <dbReference type="NCBI Taxonomy" id="2500533"/>
    <lineage>
        <taxon>Bacteria</taxon>
        <taxon>Pseudomonadati</taxon>
        <taxon>Pseudomonadota</taxon>
        <taxon>Alphaproteobacteria</taxon>
        <taxon>Rhodobacterales</taxon>
        <taxon>Paracoccaceae</taxon>
        <taxon>Pseudorhodobacter</taxon>
    </lineage>
</organism>
<keyword evidence="1" id="KW-0614">Plasmid</keyword>
<evidence type="ECO:0000313" key="1">
    <source>
        <dbReference type="EMBL" id="QCO57441.1"/>
    </source>
</evidence>
<dbReference type="RefSeq" id="WP_137195235.1">
    <property type="nucleotide sequence ID" value="NZ_CP039965.1"/>
</dbReference>
<dbReference type="KEGG" id="pseb:EOK75_17150"/>
<keyword evidence="2" id="KW-1185">Reference proteome</keyword>
<sequence>MEMKLTGMAELEQALLALGDEYGPKAGVQALRPAVRAAVDPIKSIIETTTPRDSGQLAASTKIRIGKPTKKMLASEHFHENMVLVGRVGWTWSGAPSLWHQALAVEFGTTEMSGSATLRNALDMNAEEMINNFGRTLGPAIEKKAKQLHKKRMKGK</sequence>
<dbReference type="OrthoDB" id="7868470at2"/>
<accession>A0A4P8EJS5</accession>